<keyword evidence="3 7" id="KW-0238">DNA-binding</keyword>
<organism evidence="9 10">
    <name type="scientific">Pseudocercospora musae</name>
    <dbReference type="NCBI Taxonomy" id="113226"/>
    <lineage>
        <taxon>Eukaryota</taxon>
        <taxon>Fungi</taxon>
        <taxon>Dikarya</taxon>
        <taxon>Ascomycota</taxon>
        <taxon>Pezizomycotina</taxon>
        <taxon>Dothideomycetes</taxon>
        <taxon>Dothideomycetidae</taxon>
        <taxon>Mycosphaerellales</taxon>
        <taxon>Mycosphaerellaceae</taxon>
        <taxon>Pseudocercospora</taxon>
    </lineage>
</organism>
<comment type="subcellular location">
    <subcellularLocation>
        <location evidence="7">Nucleus</location>
    </subcellularLocation>
</comment>
<dbReference type="InterPro" id="IPR006856">
    <property type="entry name" value="MATalpha_HMGbox"/>
</dbReference>
<dbReference type="OrthoDB" id="204164at2759"/>
<name>A0A139IBG1_9PEZI</name>
<keyword evidence="4 7" id="KW-0804">Transcription</keyword>
<evidence type="ECO:0000256" key="1">
    <source>
        <dbReference type="ARBA" id="ARBA00015083"/>
    </source>
</evidence>
<gene>
    <name evidence="9" type="ORF">AC579_1856</name>
</gene>
<reference evidence="9 10" key="1">
    <citation type="submission" date="2015-07" db="EMBL/GenBank/DDBJ databases">
        <title>Comparative genomics of the Sigatoka disease complex on banana suggests a link between parallel evolutionary changes in Pseudocercospora fijiensis and Pseudocercospora eumusae and increased virulence on the banana host.</title>
        <authorList>
            <person name="Chang T.-C."/>
            <person name="Salvucci A."/>
            <person name="Crous P.W."/>
            <person name="Stergiopoulos I."/>
        </authorList>
    </citation>
    <scope>NUCLEOTIDE SEQUENCE [LARGE SCALE GENOMIC DNA]</scope>
    <source>
        <strain evidence="9 10">CBS 116634</strain>
    </source>
</reference>
<evidence type="ECO:0000313" key="10">
    <source>
        <dbReference type="Proteomes" id="UP000073492"/>
    </source>
</evidence>
<accession>A0A139IBG1</accession>
<comment type="similarity">
    <text evidence="7">Belongs to the MATALPHA1 family.</text>
</comment>
<dbReference type="GO" id="GO:0008301">
    <property type="term" value="F:DNA binding, bending"/>
    <property type="evidence" value="ECO:0007669"/>
    <property type="project" value="InterPro"/>
</dbReference>
<dbReference type="Pfam" id="PF04769">
    <property type="entry name" value="MATalpha_HMGbox"/>
    <property type="match status" value="1"/>
</dbReference>
<evidence type="ECO:0000256" key="2">
    <source>
        <dbReference type="ARBA" id="ARBA00023015"/>
    </source>
</evidence>
<comment type="function">
    <text evidence="6">Mating type proteins are sequence specific DNA-binding proteins that act as master switches in fungal differentiation by controlling gene expression in a cell type-specific fashion. Transcriptional activator that induces the transcription of alpha-specific genes.</text>
</comment>
<keyword evidence="10" id="KW-1185">Reference proteome</keyword>
<dbReference type="GO" id="GO:0005634">
    <property type="term" value="C:nucleus"/>
    <property type="evidence" value="ECO:0007669"/>
    <property type="project" value="UniProtKB-SubCell"/>
</dbReference>
<evidence type="ECO:0000256" key="7">
    <source>
        <dbReference type="RuleBase" id="RU003516"/>
    </source>
</evidence>
<comment type="caution">
    <text evidence="9">The sequence shown here is derived from an EMBL/GenBank/DDBJ whole genome shotgun (WGS) entry which is preliminary data.</text>
</comment>
<dbReference type="Proteomes" id="UP000073492">
    <property type="component" value="Unassembled WGS sequence"/>
</dbReference>
<dbReference type="GO" id="GO:0045895">
    <property type="term" value="P:positive regulation of mating-type specific transcription, DNA-templated"/>
    <property type="evidence" value="ECO:0007669"/>
    <property type="project" value="InterPro"/>
</dbReference>
<evidence type="ECO:0000256" key="6">
    <source>
        <dbReference type="ARBA" id="ARBA00035106"/>
    </source>
</evidence>
<evidence type="ECO:0000259" key="8">
    <source>
        <dbReference type="PROSITE" id="PS51325"/>
    </source>
</evidence>
<dbReference type="EMBL" id="LFZO01000166">
    <property type="protein sequence ID" value="KXT12087.1"/>
    <property type="molecule type" value="Genomic_DNA"/>
</dbReference>
<evidence type="ECO:0000256" key="3">
    <source>
        <dbReference type="ARBA" id="ARBA00023125"/>
    </source>
</evidence>
<keyword evidence="2 7" id="KW-0805">Transcription regulation</keyword>
<dbReference type="PROSITE" id="PS51325">
    <property type="entry name" value="ALPHA_BOX"/>
    <property type="match status" value="1"/>
</dbReference>
<evidence type="ECO:0000313" key="9">
    <source>
        <dbReference type="EMBL" id="KXT12087.1"/>
    </source>
</evidence>
<feature type="domain" description="Alpha box" evidence="8">
    <location>
        <begin position="178"/>
        <end position="233"/>
    </location>
</feature>
<sequence length="262" mass="29414">MLRSPNGSGCGIHTERQKKLESELVLHCIGSRTNQGAQVSSGSAARSSLAQWDDRLWSFLQHVTRKLIMSLCHAGFSASDLAARYGHKHRIFAFCAPLIGVFPPEEYLQCMGRQLNPSQDSDQDMMPQITRLFTPSLDTFPEKFTTTTLSADGRYPRCSSSSRSCAKHGSRCGLRRRGPKLPLDSWMAYREFYNGLLASYTRKSISKCLTIVWHADLFACRWSILVKAYSIVRGCREKKDAPLDGFFAFCADEVVAQSRNVL</sequence>
<proteinExistence type="inferred from homology"/>
<protein>
    <recommendedName>
        <fullName evidence="1">Mating-type protein MAT-1</fullName>
    </recommendedName>
</protein>
<keyword evidence="5 7" id="KW-0539">Nucleus</keyword>
<evidence type="ECO:0000256" key="4">
    <source>
        <dbReference type="ARBA" id="ARBA00023163"/>
    </source>
</evidence>
<evidence type="ECO:0000256" key="5">
    <source>
        <dbReference type="ARBA" id="ARBA00023242"/>
    </source>
</evidence>
<dbReference type="AlphaFoldDB" id="A0A139IBG1"/>